<dbReference type="PANTHER" id="PTHR12223">
    <property type="entry name" value="VESICULAR MANNOSE-BINDING LECTIN"/>
    <property type="match status" value="1"/>
</dbReference>
<evidence type="ECO:0000313" key="9">
    <source>
        <dbReference type="EMBL" id="EAY15303.1"/>
    </source>
</evidence>
<evidence type="ECO:0000259" key="8">
    <source>
        <dbReference type="PROSITE" id="PS51328"/>
    </source>
</evidence>
<dbReference type="PROSITE" id="PS51328">
    <property type="entry name" value="L_LECTIN_LIKE"/>
    <property type="match status" value="1"/>
</dbReference>
<dbReference type="OrthoDB" id="10265193at2759"/>
<evidence type="ECO:0000256" key="4">
    <source>
        <dbReference type="ARBA" id="ARBA00022989"/>
    </source>
</evidence>
<dbReference type="GO" id="GO:0005537">
    <property type="term" value="F:D-mannose binding"/>
    <property type="evidence" value="ECO:0000318"/>
    <property type="project" value="GO_Central"/>
</dbReference>
<protein>
    <submittedName>
        <fullName evidence="9">Legume-like lectin family protein</fullName>
    </submittedName>
</protein>
<proteinExistence type="predicted"/>
<dbReference type="KEGG" id="tva:4773305"/>
<reference evidence="9" key="1">
    <citation type="submission" date="2006-10" db="EMBL/GenBank/DDBJ databases">
        <authorList>
            <person name="Amadeo P."/>
            <person name="Zhao Q."/>
            <person name="Wortman J."/>
            <person name="Fraser-Liggett C."/>
            <person name="Carlton J."/>
        </authorList>
    </citation>
    <scope>NUCLEOTIDE SEQUENCE</scope>
    <source>
        <strain evidence="9">G3</strain>
    </source>
</reference>
<dbReference type="STRING" id="5722.A2DWG3"/>
<evidence type="ECO:0000256" key="7">
    <source>
        <dbReference type="SAM" id="Phobius"/>
    </source>
</evidence>
<dbReference type="GO" id="GO:0006888">
    <property type="term" value="P:endoplasmic reticulum to Golgi vesicle-mediated transport"/>
    <property type="evidence" value="ECO:0000318"/>
    <property type="project" value="GO_Central"/>
</dbReference>
<comment type="subcellular location">
    <subcellularLocation>
        <location evidence="1">Membrane</location>
        <topology evidence="1">Single-pass type I membrane protein</topology>
    </subcellularLocation>
</comment>
<name>A2DWG3_TRIV3</name>
<dbReference type="PANTHER" id="PTHR12223:SF28">
    <property type="entry name" value="LECTIN, MANNOSE BINDING 1 LIKE"/>
    <property type="match status" value="1"/>
</dbReference>
<dbReference type="SUPFAM" id="SSF49899">
    <property type="entry name" value="Concanavalin A-like lectins/glucanases"/>
    <property type="match status" value="1"/>
</dbReference>
<reference evidence="9" key="2">
    <citation type="journal article" date="2007" name="Science">
        <title>Draft genome sequence of the sexually transmitted pathogen Trichomonas vaginalis.</title>
        <authorList>
            <person name="Carlton J.M."/>
            <person name="Hirt R.P."/>
            <person name="Silva J.C."/>
            <person name="Delcher A.L."/>
            <person name="Schatz M."/>
            <person name="Zhao Q."/>
            <person name="Wortman J.R."/>
            <person name="Bidwell S.L."/>
            <person name="Alsmark U.C.M."/>
            <person name="Besteiro S."/>
            <person name="Sicheritz-Ponten T."/>
            <person name="Noel C.J."/>
            <person name="Dacks J.B."/>
            <person name="Foster P.G."/>
            <person name="Simillion C."/>
            <person name="Van de Peer Y."/>
            <person name="Miranda-Saavedra D."/>
            <person name="Barton G.J."/>
            <person name="Westrop G.D."/>
            <person name="Mueller S."/>
            <person name="Dessi D."/>
            <person name="Fiori P.L."/>
            <person name="Ren Q."/>
            <person name="Paulsen I."/>
            <person name="Zhang H."/>
            <person name="Bastida-Corcuera F.D."/>
            <person name="Simoes-Barbosa A."/>
            <person name="Brown M.T."/>
            <person name="Hayes R.D."/>
            <person name="Mukherjee M."/>
            <person name="Okumura C.Y."/>
            <person name="Schneider R."/>
            <person name="Smith A.J."/>
            <person name="Vanacova S."/>
            <person name="Villalvazo M."/>
            <person name="Haas B.J."/>
            <person name="Pertea M."/>
            <person name="Feldblyum T.V."/>
            <person name="Utterback T.R."/>
            <person name="Shu C.L."/>
            <person name="Osoegawa K."/>
            <person name="de Jong P.J."/>
            <person name="Hrdy I."/>
            <person name="Horvathova L."/>
            <person name="Zubacova Z."/>
            <person name="Dolezal P."/>
            <person name="Malik S.B."/>
            <person name="Logsdon J.M. Jr."/>
            <person name="Henze K."/>
            <person name="Gupta A."/>
            <person name="Wang C.C."/>
            <person name="Dunne R.L."/>
            <person name="Upcroft J.A."/>
            <person name="Upcroft P."/>
            <person name="White O."/>
            <person name="Salzberg S.L."/>
            <person name="Tang P."/>
            <person name="Chiu C.-H."/>
            <person name="Lee Y.-S."/>
            <person name="Embley T.M."/>
            <person name="Coombs G.H."/>
            <person name="Mottram J.C."/>
            <person name="Tachezy J."/>
            <person name="Fraser-Liggett C.M."/>
            <person name="Johnson P.J."/>
        </authorList>
    </citation>
    <scope>NUCLEOTIDE SEQUENCE [LARGE SCALE GENOMIC DNA]</scope>
    <source>
        <strain evidence="9">G3</strain>
    </source>
</reference>
<dbReference type="InterPro" id="IPR051136">
    <property type="entry name" value="Intracellular_Lectin-GPT"/>
</dbReference>
<dbReference type="CDD" id="cd07308">
    <property type="entry name" value="lectin_leg-like"/>
    <property type="match status" value="1"/>
</dbReference>
<keyword evidence="4 7" id="KW-1133">Transmembrane helix</keyword>
<evidence type="ECO:0000256" key="2">
    <source>
        <dbReference type="ARBA" id="ARBA00022692"/>
    </source>
</evidence>
<dbReference type="Gene3D" id="2.60.120.200">
    <property type="match status" value="1"/>
</dbReference>
<keyword evidence="6" id="KW-0175">Coiled coil</keyword>
<dbReference type="VEuPathDB" id="TrichDB:TVAGG3_0428660"/>
<dbReference type="InParanoid" id="A2DWG3"/>
<dbReference type="RefSeq" id="XP_001327526.1">
    <property type="nucleotide sequence ID" value="XM_001327491.1"/>
</dbReference>
<organism evidence="9 10">
    <name type="scientific">Trichomonas vaginalis (strain ATCC PRA-98 / G3)</name>
    <dbReference type="NCBI Taxonomy" id="412133"/>
    <lineage>
        <taxon>Eukaryota</taxon>
        <taxon>Metamonada</taxon>
        <taxon>Parabasalia</taxon>
        <taxon>Trichomonadida</taxon>
        <taxon>Trichomonadidae</taxon>
        <taxon>Trichomonas</taxon>
    </lineage>
</organism>
<dbReference type="AlphaFoldDB" id="A2DWG3"/>
<feature type="domain" description="L-type lectin-like" evidence="8">
    <location>
        <begin position="11"/>
        <end position="218"/>
    </location>
</feature>
<dbReference type="InterPro" id="IPR005052">
    <property type="entry name" value="Lectin_leg"/>
</dbReference>
<feature type="coiled-coil region" evidence="6">
    <location>
        <begin position="309"/>
        <end position="379"/>
    </location>
</feature>
<evidence type="ECO:0000256" key="3">
    <source>
        <dbReference type="ARBA" id="ARBA00022729"/>
    </source>
</evidence>
<dbReference type="GO" id="GO:0005793">
    <property type="term" value="C:endoplasmic reticulum-Golgi intermediate compartment"/>
    <property type="evidence" value="ECO:0000318"/>
    <property type="project" value="GO_Central"/>
</dbReference>
<keyword evidence="3" id="KW-0732">Signal</keyword>
<dbReference type="GO" id="GO:0030134">
    <property type="term" value="C:COPII-coated ER to Golgi transport vesicle"/>
    <property type="evidence" value="ECO:0000318"/>
    <property type="project" value="GO_Central"/>
</dbReference>
<dbReference type="SMR" id="A2DWG3"/>
<dbReference type="GO" id="GO:0005789">
    <property type="term" value="C:endoplasmic reticulum membrane"/>
    <property type="evidence" value="ECO:0000318"/>
    <property type="project" value="GO_Central"/>
</dbReference>
<keyword evidence="10" id="KW-1185">Reference proteome</keyword>
<accession>A2DWG3</accession>
<dbReference type="FunFam" id="2.60.120.200:FF:000270">
    <property type="entry name" value="Legume-like lectin family protein"/>
    <property type="match status" value="1"/>
</dbReference>
<gene>
    <name evidence="9" type="ORF">TVAG_394470</name>
</gene>
<evidence type="ECO:0000256" key="5">
    <source>
        <dbReference type="ARBA" id="ARBA00023136"/>
    </source>
</evidence>
<feature type="transmembrane region" description="Helical" evidence="7">
    <location>
        <begin position="400"/>
        <end position="420"/>
    </location>
</feature>
<dbReference type="EMBL" id="DS113258">
    <property type="protein sequence ID" value="EAY15303.1"/>
    <property type="molecule type" value="Genomic_DNA"/>
</dbReference>
<dbReference type="InterPro" id="IPR013320">
    <property type="entry name" value="ConA-like_dom_sf"/>
</dbReference>
<evidence type="ECO:0000256" key="1">
    <source>
        <dbReference type="ARBA" id="ARBA00004479"/>
    </source>
</evidence>
<keyword evidence="5 7" id="KW-0472">Membrane</keyword>
<dbReference type="Proteomes" id="UP000001542">
    <property type="component" value="Unassembled WGS sequence"/>
</dbReference>
<dbReference type="Pfam" id="PF03388">
    <property type="entry name" value="Lectin_leg-like"/>
    <property type="match status" value="1"/>
</dbReference>
<keyword evidence="2 7" id="KW-0812">Transmembrane</keyword>
<dbReference type="VEuPathDB" id="TrichDB:TVAG_394470"/>
<evidence type="ECO:0000313" key="10">
    <source>
        <dbReference type="Proteomes" id="UP000001542"/>
    </source>
</evidence>
<dbReference type="GO" id="GO:0000139">
    <property type="term" value="C:Golgi membrane"/>
    <property type="evidence" value="ECO:0000318"/>
    <property type="project" value="GO_Central"/>
</dbReference>
<sequence>MLPFFTYLSMQEPQPAYNLVPPFEATDVNTIGNWTTRGTALILKNAIRLTSDIPSSFGSICQRVPTLFKEWTAEVEIKATSSSEDKGTGLWFFYTEEVCPDRANVYNGFAVWVNTTTDENGNNGVYFKKGNGTEFNPYQLKPVGVVKALSNTSAPMRLMISRRFDQLTIDATKDIILERILDVDVTEIPDYGYFSFSAQTSAVRSMQHDLLSMRVHSMSDCDHPNATFDYSSKNKKYIEDMVEIRRIHKRNRRANMPVSNQYNKLSKELNRLLDENPNSQIKDAISIIDEAASRMKSAETPQALGQFIIEKVNETIQQAVRKIEVAKSKYDETETDLDELWSSLKKQLLELAVETKISLENLEKEVLEAAKNLNLSTSNPIELKKSLKHEVEIVNEQHGFNILLFISVIEITAYVIFFLYKRHETHNFKKYD</sequence>
<evidence type="ECO:0000256" key="6">
    <source>
        <dbReference type="SAM" id="Coils"/>
    </source>
</evidence>